<proteinExistence type="predicted"/>
<evidence type="ECO:0000313" key="2">
    <source>
        <dbReference type="Proteomes" id="UP000326857"/>
    </source>
</evidence>
<name>A0A5E7Y4W6_9SPHN</name>
<protein>
    <recommendedName>
        <fullName evidence="3">DUF2332 domain-containing protein</fullName>
    </recommendedName>
</protein>
<sequence length="376" mass="40220">MGLGGCNNLHMANEPANRACFEIQAGYCTAMDAPVTARVCTALAHALDRDSATGRRALDWAGEPVADALALRLVGGLHALHRAGVDPALSAVFAGAETDPTRVAATVKATLVAQDAALLPWLDGPPQTNEAARSAGMMTGILHLAERYGPRFELLEIGSSAGLNLLIDRYRFDLGGVSVGPSASPVTIRPEWRGAPPPSAPVAIESTRGVDIQPVDVADPASAARLEAYVWVDAVERQARLAAAIAMVGEGGVDLVQGDAADWVEARLADPQRKGVTRVLMHSVVWQYLPAASRERIRVAMDAAGARATVERPLGWVMMEPNRDLHRHEVRVRGWPGERAMELVALTHAHGAWVEGFSAPYETRDYVMRRGAYEKG</sequence>
<dbReference type="AlphaFoldDB" id="A0A5E7Y4W6"/>
<organism evidence="1 2">
    <name type="scientific">Sphingomonas aurantiaca</name>
    <dbReference type="NCBI Taxonomy" id="185949"/>
    <lineage>
        <taxon>Bacteria</taxon>
        <taxon>Pseudomonadati</taxon>
        <taxon>Pseudomonadota</taxon>
        <taxon>Alphaproteobacteria</taxon>
        <taxon>Sphingomonadales</taxon>
        <taxon>Sphingomonadaceae</taxon>
        <taxon>Sphingomonas</taxon>
    </lineage>
</organism>
<dbReference type="InterPro" id="IPR011200">
    <property type="entry name" value="UCP012608"/>
</dbReference>
<dbReference type="PIRSF" id="PIRSF012608">
    <property type="entry name" value="UCP012608"/>
    <property type="match status" value="1"/>
</dbReference>
<dbReference type="EMBL" id="CABVLI010000029">
    <property type="protein sequence ID" value="VVT01324.1"/>
    <property type="molecule type" value="Genomic_DNA"/>
</dbReference>
<dbReference type="Pfam" id="PF10094">
    <property type="entry name" value="DUF2332"/>
    <property type="match status" value="1"/>
</dbReference>
<evidence type="ECO:0008006" key="3">
    <source>
        <dbReference type="Google" id="ProtNLM"/>
    </source>
</evidence>
<reference evidence="1 2" key="1">
    <citation type="submission" date="2019-09" db="EMBL/GenBank/DDBJ databases">
        <authorList>
            <person name="Dittami M. S."/>
        </authorList>
    </citation>
    <scope>NUCLEOTIDE SEQUENCE [LARGE SCALE GENOMIC DNA]</scope>
    <source>
        <strain evidence="1">SPHINGO391</strain>
    </source>
</reference>
<evidence type="ECO:0000313" key="1">
    <source>
        <dbReference type="EMBL" id="VVT01324.1"/>
    </source>
</evidence>
<dbReference type="Proteomes" id="UP000326857">
    <property type="component" value="Unassembled WGS sequence"/>
</dbReference>
<accession>A0A5E7Y4W6</accession>
<gene>
    <name evidence="1" type="ORF">SPHINGO391_350199</name>
</gene>